<evidence type="ECO:0000313" key="4">
    <source>
        <dbReference type="Proteomes" id="UP000299084"/>
    </source>
</evidence>
<protein>
    <submittedName>
        <fullName evidence="3">KH homology domain-containing protein 1</fullName>
    </submittedName>
</protein>
<dbReference type="Gene3D" id="3.30.1370.10">
    <property type="entry name" value="K Homology domain, type 1"/>
    <property type="match status" value="1"/>
</dbReference>
<reference evidence="3 4" key="1">
    <citation type="journal article" date="2019" name="Mol. Ecol. Resour.">
        <title>Improving Illumina assemblies with Hi-C and long reads: an example with the North African dromedary.</title>
        <authorList>
            <person name="Elbers J.P."/>
            <person name="Rogers M.F."/>
            <person name="Perelman P.L."/>
            <person name="Proskuryakova A.A."/>
            <person name="Serdyukova N.A."/>
            <person name="Johnson W.E."/>
            <person name="Horin P."/>
            <person name="Corander J."/>
            <person name="Murphy D."/>
            <person name="Burger P.A."/>
        </authorList>
    </citation>
    <scope>NUCLEOTIDE SEQUENCE [LARGE SCALE GENOMIC DNA]</scope>
    <source>
        <strain evidence="3">Drom800</strain>
        <tissue evidence="3">Blood</tissue>
    </source>
</reference>
<name>A0A5N4CG48_CAMDR</name>
<dbReference type="EMBL" id="JWIN03000025">
    <property type="protein sequence ID" value="KAB1257832.1"/>
    <property type="molecule type" value="Genomic_DNA"/>
</dbReference>
<proteinExistence type="inferred from homology"/>
<dbReference type="GO" id="GO:0005737">
    <property type="term" value="C:cytoplasm"/>
    <property type="evidence" value="ECO:0007669"/>
    <property type="project" value="TreeGrafter"/>
</dbReference>
<dbReference type="AlphaFoldDB" id="A0A5N4CG48"/>
<gene>
    <name evidence="3" type="ORF">Cadr_000022651</name>
</gene>
<dbReference type="GO" id="GO:0003723">
    <property type="term" value="F:RNA binding"/>
    <property type="evidence" value="ECO:0007669"/>
    <property type="project" value="InterPro"/>
</dbReference>
<evidence type="ECO:0000313" key="3">
    <source>
        <dbReference type="EMBL" id="KAB1257832.1"/>
    </source>
</evidence>
<comment type="similarity">
    <text evidence="1">Belongs to the KHDC1 family.</text>
</comment>
<dbReference type="PANTHER" id="PTHR31368:SF6">
    <property type="entry name" value="KH HOMOLOGY DOMAIN-CONTAINING PROTEIN 1"/>
    <property type="match status" value="1"/>
</dbReference>
<accession>A0A5N4CG48</accession>
<sequence>MEIKSWWVFPENFNFPLEFYIEEEQEQFIFGHLDTDLHCIETHSQTFTELKTGFTATSLTRVLVIRPLEERQWLFLMIQSMGSWGSHSQARG</sequence>
<organism evidence="3 4">
    <name type="scientific">Camelus dromedarius</name>
    <name type="common">Dromedary</name>
    <name type="synonym">Arabian camel</name>
    <dbReference type="NCBI Taxonomy" id="9838"/>
    <lineage>
        <taxon>Eukaryota</taxon>
        <taxon>Metazoa</taxon>
        <taxon>Chordata</taxon>
        <taxon>Craniata</taxon>
        <taxon>Vertebrata</taxon>
        <taxon>Euteleostomi</taxon>
        <taxon>Mammalia</taxon>
        <taxon>Eutheria</taxon>
        <taxon>Laurasiatheria</taxon>
        <taxon>Artiodactyla</taxon>
        <taxon>Tylopoda</taxon>
        <taxon>Camelidae</taxon>
        <taxon>Camelus</taxon>
    </lineage>
</organism>
<dbReference type="PANTHER" id="PTHR31368">
    <property type="entry name" value="DEVELOPMENT PLURPOTENCY-ASSOCIATED PROTEIN 1/5 FAMILY MEMBER"/>
    <property type="match status" value="1"/>
</dbReference>
<dbReference type="InterPro" id="IPR036612">
    <property type="entry name" value="KH_dom_type_1_sf"/>
</dbReference>
<dbReference type="InterPro" id="IPR031952">
    <property type="entry name" value="MOEP19_KH-like"/>
</dbReference>
<dbReference type="Proteomes" id="UP000299084">
    <property type="component" value="Unassembled WGS sequence"/>
</dbReference>
<comment type="caution">
    <text evidence="3">The sequence shown here is derived from an EMBL/GenBank/DDBJ whole genome shotgun (WGS) entry which is preliminary data.</text>
</comment>
<keyword evidence="4" id="KW-1185">Reference proteome</keyword>
<evidence type="ECO:0000259" key="2">
    <source>
        <dbReference type="Pfam" id="PF16005"/>
    </source>
</evidence>
<dbReference type="Pfam" id="PF16005">
    <property type="entry name" value="MOEP19"/>
    <property type="match status" value="1"/>
</dbReference>
<feature type="domain" description="KH-like RNA-binding" evidence="2">
    <location>
        <begin position="4"/>
        <end position="87"/>
    </location>
</feature>
<evidence type="ECO:0000256" key="1">
    <source>
        <dbReference type="ARBA" id="ARBA00009081"/>
    </source>
</evidence>